<keyword evidence="3" id="KW-1185">Reference proteome</keyword>
<accession>A0A8K0SQW0</accession>
<reference evidence="2" key="1">
    <citation type="journal article" date="2021" name="Nat. Commun.">
        <title>Genetic determinants of endophytism in the Arabidopsis root mycobiome.</title>
        <authorList>
            <person name="Mesny F."/>
            <person name="Miyauchi S."/>
            <person name="Thiergart T."/>
            <person name="Pickel B."/>
            <person name="Atanasova L."/>
            <person name="Karlsson M."/>
            <person name="Huettel B."/>
            <person name="Barry K.W."/>
            <person name="Haridas S."/>
            <person name="Chen C."/>
            <person name="Bauer D."/>
            <person name="Andreopoulos W."/>
            <person name="Pangilinan J."/>
            <person name="LaButti K."/>
            <person name="Riley R."/>
            <person name="Lipzen A."/>
            <person name="Clum A."/>
            <person name="Drula E."/>
            <person name="Henrissat B."/>
            <person name="Kohler A."/>
            <person name="Grigoriev I.V."/>
            <person name="Martin F.M."/>
            <person name="Hacquard S."/>
        </authorList>
    </citation>
    <scope>NUCLEOTIDE SEQUENCE</scope>
    <source>
        <strain evidence="2">MPI-CAGE-CH-0235</strain>
    </source>
</reference>
<comment type="caution">
    <text evidence="2">The sequence shown here is derived from an EMBL/GenBank/DDBJ whole genome shotgun (WGS) entry which is preliminary data.</text>
</comment>
<evidence type="ECO:0000313" key="2">
    <source>
        <dbReference type="EMBL" id="KAH7317143.1"/>
    </source>
</evidence>
<evidence type="ECO:0000256" key="1">
    <source>
        <dbReference type="SAM" id="MobiDB-lite"/>
    </source>
</evidence>
<organism evidence="2 3">
    <name type="scientific">Stachybotrys elegans</name>
    <dbReference type="NCBI Taxonomy" id="80388"/>
    <lineage>
        <taxon>Eukaryota</taxon>
        <taxon>Fungi</taxon>
        <taxon>Dikarya</taxon>
        <taxon>Ascomycota</taxon>
        <taxon>Pezizomycotina</taxon>
        <taxon>Sordariomycetes</taxon>
        <taxon>Hypocreomycetidae</taxon>
        <taxon>Hypocreales</taxon>
        <taxon>Stachybotryaceae</taxon>
        <taxon>Stachybotrys</taxon>
    </lineage>
</organism>
<proteinExistence type="predicted"/>
<dbReference type="EMBL" id="JAGPNK010000008">
    <property type="protein sequence ID" value="KAH7317143.1"/>
    <property type="molecule type" value="Genomic_DNA"/>
</dbReference>
<sequence>MRNRHATARPVDRGNRPPPNLLTPRKRAETAAQQTPSQETQRSGLSLSDDSNPSASQESAVLPKINHAANHPNCPIQHSSRGGIPSR</sequence>
<dbReference type="AlphaFoldDB" id="A0A8K0SQW0"/>
<name>A0A8K0SQW0_9HYPO</name>
<feature type="compositionally biased region" description="Polar residues" evidence="1">
    <location>
        <begin position="31"/>
        <end position="59"/>
    </location>
</feature>
<feature type="region of interest" description="Disordered" evidence="1">
    <location>
        <begin position="1"/>
        <end position="87"/>
    </location>
</feature>
<dbReference type="Proteomes" id="UP000813444">
    <property type="component" value="Unassembled WGS sequence"/>
</dbReference>
<protein>
    <submittedName>
        <fullName evidence="2">Uncharacterized protein</fullName>
    </submittedName>
</protein>
<gene>
    <name evidence="2" type="ORF">B0I35DRAFT_434634</name>
</gene>
<evidence type="ECO:0000313" key="3">
    <source>
        <dbReference type="Proteomes" id="UP000813444"/>
    </source>
</evidence>